<dbReference type="SUPFAM" id="SSF118352">
    <property type="entry name" value="HSP33 redox switch-like"/>
    <property type="match status" value="1"/>
</dbReference>
<dbReference type="InterPro" id="IPR000397">
    <property type="entry name" value="Heat_shock_Hsp33"/>
</dbReference>
<dbReference type="GO" id="GO:0005737">
    <property type="term" value="C:cytoplasm"/>
    <property type="evidence" value="ECO:0007669"/>
    <property type="project" value="InterPro"/>
</dbReference>
<dbReference type="GO" id="GO:0042026">
    <property type="term" value="P:protein refolding"/>
    <property type="evidence" value="ECO:0007669"/>
    <property type="project" value="TreeGrafter"/>
</dbReference>
<sequence length="301" mass="33049">MSDTPPVMQNETGFDRVLAFTLPERDARGRCVRLGPTLDLILSAHDYPAAARNLLSEALVLCTLMGSLVKTGGQLTMQVQAPNGAVSLLACDYRGGELRGYLQHDEKALERLGANPGLKALFGDESFLAITFDLATGGRYQGVVPLDGTSLSEACEMYFRQSEQVPSVLRVAISSEGSHTVAGGVLIQHLPDGEEGRERLHVRYDDPDWEHVAVIGGSIRHAELVDPALSMEAIVWRLYHEEDTVRVEALEHIVRGCRCTVEHYRSVLSQFAQDDLAEMREDDGLIHVDCAFCSKVFALDV</sequence>
<evidence type="ECO:0000256" key="5">
    <source>
        <dbReference type="ARBA" id="ARBA00023284"/>
    </source>
</evidence>
<dbReference type="CDD" id="cd00498">
    <property type="entry name" value="Hsp33"/>
    <property type="match status" value="1"/>
</dbReference>
<evidence type="ECO:0000256" key="3">
    <source>
        <dbReference type="ARBA" id="ARBA00023157"/>
    </source>
</evidence>
<dbReference type="SUPFAM" id="SSF64397">
    <property type="entry name" value="Hsp33 domain"/>
    <property type="match status" value="1"/>
</dbReference>
<organism evidence="6 7">
    <name type="scientific">Croceicoccus pelagius</name>
    <dbReference type="NCBI Taxonomy" id="1703341"/>
    <lineage>
        <taxon>Bacteria</taxon>
        <taxon>Pseudomonadati</taxon>
        <taxon>Pseudomonadota</taxon>
        <taxon>Alphaproteobacteria</taxon>
        <taxon>Sphingomonadales</taxon>
        <taxon>Erythrobacteraceae</taxon>
        <taxon>Croceicoccus</taxon>
    </lineage>
</organism>
<dbReference type="Gene3D" id="3.55.30.10">
    <property type="entry name" value="Hsp33 domain"/>
    <property type="match status" value="1"/>
</dbReference>
<dbReference type="PANTHER" id="PTHR30111:SF1">
    <property type="entry name" value="33 KDA CHAPERONIN"/>
    <property type="match status" value="1"/>
</dbReference>
<evidence type="ECO:0000313" key="7">
    <source>
        <dbReference type="Proteomes" id="UP000598997"/>
    </source>
</evidence>
<dbReference type="Pfam" id="PF01430">
    <property type="entry name" value="HSP33"/>
    <property type="match status" value="1"/>
</dbReference>
<dbReference type="PIRSF" id="PIRSF005261">
    <property type="entry name" value="Heat_shock_Hsp33"/>
    <property type="match status" value="1"/>
</dbReference>
<comment type="caution">
    <text evidence="6">The sequence shown here is derived from an EMBL/GenBank/DDBJ whole genome shotgun (WGS) entry which is preliminary data.</text>
</comment>
<dbReference type="AlphaFoldDB" id="A0A916Y837"/>
<dbReference type="GO" id="GO:0051082">
    <property type="term" value="F:unfolded protein binding"/>
    <property type="evidence" value="ECO:0007669"/>
    <property type="project" value="InterPro"/>
</dbReference>
<gene>
    <name evidence="6" type="primary">hslO</name>
    <name evidence="6" type="ORF">GCM10010989_03990</name>
</gene>
<evidence type="ECO:0000256" key="4">
    <source>
        <dbReference type="ARBA" id="ARBA00023186"/>
    </source>
</evidence>
<dbReference type="RefSeq" id="WP_229660265.1">
    <property type="nucleotide sequence ID" value="NZ_BMIO01000001.1"/>
</dbReference>
<dbReference type="Proteomes" id="UP000598997">
    <property type="component" value="Unassembled WGS sequence"/>
</dbReference>
<dbReference type="EMBL" id="BMIO01000001">
    <property type="protein sequence ID" value="GGD33111.1"/>
    <property type="molecule type" value="Genomic_DNA"/>
</dbReference>
<keyword evidence="1" id="KW-0963">Cytoplasm</keyword>
<keyword evidence="2" id="KW-0862">Zinc</keyword>
<dbReference type="GO" id="GO:0044183">
    <property type="term" value="F:protein folding chaperone"/>
    <property type="evidence" value="ECO:0007669"/>
    <property type="project" value="TreeGrafter"/>
</dbReference>
<dbReference type="Gene3D" id="3.90.1280.10">
    <property type="entry name" value="HSP33 redox switch-like"/>
    <property type="match status" value="1"/>
</dbReference>
<protein>
    <submittedName>
        <fullName evidence="6">33 kDa chaperonin</fullName>
    </submittedName>
</protein>
<dbReference type="InterPro" id="IPR023212">
    <property type="entry name" value="Hsp33_helix_hairpin_bin_dom_sf"/>
</dbReference>
<reference evidence="6 7" key="1">
    <citation type="journal article" date="2014" name="Int. J. Syst. Evol. Microbiol.">
        <title>Complete genome sequence of Corynebacterium casei LMG S-19264T (=DSM 44701T), isolated from a smear-ripened cheese.</title>
        <authorList>
            <consortium name="US DOE Joint Genome Institute (JGI-PGF)"/>
            <person name="Walter F."/>
            <person name="Albersmeier A."/>
            <person name="Kalinowski J."/>
            <person name="Ruckert C."/>
        </authorList>
    </citation>
    <scope>NUCLEOTIDE SEQUENCE [LARGE SCALE GENOMIC DNA]</scope>
    <source>
        <strain evidence="6 7">CGMCC 1.15358</strain>
    </source>
</reference>
<accession>A0A916Y837</accession>
<dbReference type="InterPro" id="IPR016154">
    <property type="entry name" value="Heat_shock_Hsp33_C"/>
</dbReference>
<evidence type="ECO:0000313" key="6">
    <source>
        <dbReference type="EMBL" id="GGD33111.1"/>
    </source>
</evidence>
<dbReference type="PANTHER" id="PTHR30111">
    <property type="entry name" value="33 KDA CHAPERONIN"/>
    <property type="match status" value="1"/>
</dbReference>
<keyword evidence="4" id="KW-0143">Chaperone</keyword>
<keyword evidence="7" id="KW-1185">Reference proteome</keyword>
<evidence type="ECO:0000256" key="1">
    <source>
        <dbReference type="ARBA" id="ARBA00022490"/>
    </source>
</evidence>
<name>A0A916Y837_9SPHN</name>
<dbReference type="InterPro" id="IPR016153">
    <property type="entry name" value="Heat_shock_Hsp33_N"/>
</dbReference>
<keyword evidence="3" id="KW-1015">Disulfide bond</keyword>
<proteinExistence type="predicted"/>
<keyword evidence="5" id="KW-0676">Redox-active center</keyword>
<evidence type="ECO:0000256" key="2">
    <source>
        <dbReference type="ARBA" id="ARBA00022833"/>
    </source>
</evidence>
<dbReference type="Gene3D" id="1.10.287.480">
    <property type="entry name" value="helix hairpin bin"/>
    <property type="match status" value="1"/>
</dbReference>